<keyword evidence="1" id="KW-0732">Signal</keyword>
<feature type="signal peptide" evidence="1">
    <location>
        <begin position="1"/>
        <end position="23"/>
    </location>
</feature>
<dbReference type="EMBL" id="CP136600">
    <property type="protein sequence ID" value="WOH38468.1"/>
    <property type="molecule type" value="Genomic_DNA"/>
</dbReference>
<reference evidence="2 3" key="1">
    <citation type="submission" date="2023-09" db="EMBL/GenBank/DDBJ databases">
        <authorList>
            <person name="Qi X."/>
        </authorList>
    </citation>
    <scope>NUCLEOTIDE SEQUENCE [LARGE SCALE GENOMIC DNA]</scope>
    <source>
        <strain evidence="2 3">S1-1</strain>
    </source>
</reference>
<gene>
    <name evidence="2" type="ORF">RI844_04390</name>
</gene>
<sequence length="216" mass="24173">MNMSKYFIAVITSSMFITNPALSQDAGNASNKLSQLDCSTNQIAKFDGENWVCAEDVKESGGYVVIDSEGKEVAEVFPRTIGGYYSVIRTKYTYQTATGTERAIMLQLTKERLADGVNIVFKELNCQGPVYMYSNNLFLSGFDYRAATLVDPVSGDATVWVSKNGIPEETTLTSYMTNFGECRNFSSPSTRLLIEAEVLYDDFHEVYPPPYHMEER</sequence>
<evidence type="ECO:0000256" key="1">
    <source>
        <dbReference type="SAM" id="SignalP"/>
    </source>
</evidence>
<dbReference type="RefSeq" id="WP_348397237.1">
    <property type="nucleotide sequence ID" value="NZ_CP136600.1"/>
</dbReference>
<protein>
    <submittedName>
        <fullName evidence="2">Uncharacterized protein</fullName>
    </submittedName>
</protein>
<accession>A0ABZ0GS94</accession>
<organism evidence="2 3">
    <name type="scientific">Thalassotalea fonticola</name>
    <dbReference type="NCBI Taxonomy" id="3065649"/>
    <lineage>
        <taxon>Bacteria</taxon>
        <taxon>Pseudomonadati</taxon>
        <taxon>Pseudomonadota</taxon>
        <taxon>Gammaproteobacteria</taxon>
        <taxon>Alteromonadales</taxon>
        <taxon>Colwelliaceae</taxon>
        <taxon>Thalassotalea</taxon>
    </lineage>
</organism>
<proteinExistence type="predicted"/>
<keyword evidence="3" id="KW-1185">Reference proteome</keyword>
<feature type="chain" id="PRO_5046881516" evidence="1">
    <location>
        <begin position="24"/>
        <end position="216"/>
    </location>
</feature>
<dbReference type="Proteomes" id="UP001301442">
    <property type="component" value="Chromosome"/>
</dbReference>
<name>A0ABZ0GS94_9GAMM</name>
<evidence type="ECO:0000313" key="2">
    <source>
        <dbReference type="EMBL" id="WOH38468.1"/>
    </source>
</evidence>
<evidence type="ECO:0000313" key="3">
    <source>
        <dbReference type="Proteomes" id="UP001301442"/>
    </source>
</evidence>